<dbReference type="Proteomes" id="UP001445335">
    <property type="component" value="Unassembled WGS sequence"/>
</dbReference>
<accession>A0AAW1SI73</accession>
<organism evidence="1 2">
    <name type="scientific">Elliptochloris bilobata</name>
    <dbReference type="NCBI Taxonomy" id="381761"/>
    <lineage>
        <taxon>Eukaryota</taxon>
        <taxon>Viridiplantae</taxon>
        <taxon>Chlorophyta</taxon>
        <taxon>core chlorophytes</taxon>
        <taxon>Trebouxiophyceae</taxon>
        <taxon>Trebouxiophyceae incertae sedis</taxon>
        <taxon>Elliptochloris clade</taxon>
        <taxon>Elliptochloris</taxon>
    </lineage>
</organism>
<keyword evidence="2" id="KW-1185">Reference proteome</keyword>
<gene>
    <name evidence="1" type="ORF">WJX81_001320</name>
</gene>
<name>A0AAW1SI73_9CHLO</name>
<evidence type="ECO:0000313" key="2">
    <source>
        <dbReference type="Proteomes" id="UP001445335"/>
    </source>
</evidence>
<comment type="caution">
    <text evidence="1">The sequence shown here is derived from an EMBL/GenBank/DDBJ whole genome shotgun (WGS) entry which is preliminary data.</text>
</comment>
<reference evidence="1 2" key="1">
    <citation type="journal article" date="2024" name="Nat. Commun.">
        <title>Phylogenomics reveals the evolutionary origins of lichenization in chlorophyte algae.</title>
        <authorList>
            <person name="Puginier C."/>
            <person name="Libourel C."/>
            <person name="Otte J."/>
            <person name="Skaloud P."/>
            <person name="Haon M."/>
            <person name="Grisel S."/>
            <person name="Petersen M."/>
            <person name="Berrin J.G."/>
            <person name="Delaux P.M."/>
            <person name="Dal Grande F."/>
            <person name="Keller J."/>
        </authorList>
    </citation>
    <scope>NUCLEOTIDE SEQUENCE [LARGE SCALE GENOMIC DNA]</scope>
    <source>
        <strain evidence="1 2">SAG 245.80</strain>
    </source>
</reference>
<protein>
    <submittedName>
        <fullName evidence="1">Uncharacterized protein</fullName>
    </submittedName>
</protein>
<evidence type="ECO:0000313" key="1">
    <source>
        <dbReference type="EMBL" id="KAK9845252.1"/>
    </source>
</evidence>
<dbReference type="AlphaFoldDB" id="A0AAW1SI73"/>
<proteinExistence type="predicted"/>
<dbReference type="EMBL" id="JALJOU010000003">
    <property type="protein sequence ID" value="KAK9845252.1"/>
    <property type="molecule type" value="Genomic_DNA"/>
</dbReference>
<sequence length="71" mass="8065">MDDQEVPQTSADFFQELTPQKVLGKIEHFFPAGCFVLFQYLAAQITPNGDCDPQQARWVKITLGLEQDDAY</sequence>